<dbReference type="STRING" id="1121421.SAMN02745123_03612"/>
<accession>A0A1M6WG78</accession>
<feature type="domain" description="Zona occludens toxin N-terminal" evidence="1">
    <location>
        <begin position="60"/>
        <end position="143"/>
    </location>
</feature>
<protein>
    <submittedName>
        <fullName evidence="2">Zonular occludens toxin (Zot)</fullName>
    </submittedName>
</protein>
<dbReference type="EMBL" id="FRAR01000030">
    <property type="protein sequence ID" value="SHK92606.1"/>
    <property type="molecule type" value="Genomic_DNA"/>
</dbReference>
<dbReference type="InterPro" id="IPR027417">
    <property type="entry name" value="P-loop_NTPase"/>
</dbReference>
<evidence type="ECO:0000313" key="3">
    <source>
        <dbReference type="Proteomes" id="UP000183997"/>
    </source>
</evidence>
<evidence type="ECO:0000259" key="1">
    <source>
        <dbReference type="Pfam" id="PF05707"/>
    </source>
</evidence>
<sequence>MFVWLFQGNLGEGKTLGASVLSHYFASRAKRLGVPVDLYSNYGLQDSKELKSYKDFFRVAKSPNSIVVLDEAHVNLDSRLFGKGSNIYMTQFFFYLRKLCCSLFMTTPNIRNLDSRMRMLTNILVICNKWGGGFRYQFWDLQGERLLRTAYMPRHVAKEIFKCKIYNSHAIVRNVEFPNNERAFDSFLEKVVQIRSETYDEKREMEDEMICELLEEMPEVLELEKTVVAI</sequence>
<dbReference type="Pfam" id="PF05707">
    <property type="entry name" value="Zot"/>
    <property type="match status" value="1"/>
</dbReference>
<dbReference type="Gene3D" id="3.40.50.300">
    <property type="entry name" value="P-loop containing nucleotide triphosphate hydrolases"/>
    <property type="match status" value="1"/>
</dbReference>
<gene>
    <name evidence="2" type="ORF">SAMN02745123_03612</name>
</gene>
<keyword evidence="3" id="KW-1185">Reference proteome</keyword>
<organism evidence="2 3">
    <name type="scientific">Desulforamulus aeronauticus DSM 10349</name>
    <dbReference type="NCBI Taxonomy" id="1121421"/>
    <lineage>
        <taxon>Bacteria</taxon>
        <taxon>Bacillati</taxon>
        <taxon>Bacillota</taxon>
        <taxon>Clostridia</taxon>
        <taxon>Eubacteriales</taxon>
        <taxon>Peptococcaceae</taxon>
        <taxon>Desulforamulus</taxon>
    </lineage>
</organism>
<name>A0A1M6WG78_9FIRM</name>
<dbReference type="SUPFAM" id="SSF52540">
    <property type="entry name" value="P-loop containing nucleoside triphosphate hydrolases"/>
    <property type="match status" value="1"/>
</dbReference>
<dbReference type="Proteomes" id="UP000183997">
    <property type="component" value="Unassembled WGS sequence"/>
</dbReference>
<dbReference type="AlphaFoldDB" id="A0A1M6WG78"/>
<evidence type="ECO:0000313" key="2">
    <source>
        <dbReference type="EMBL" id="SHK92606.1"/>
    </source>
</evidence>
<reference evidence="3" key="1">
    <citation type="submission" date="2016-11" db="EMBL/GenBank/DDBJ databases">
        <authorList>
            <person name="Varghese N."/>
            <person name="Submissions S."/>
        </authorList>
    </citation>
    <scope>NUCLEOTIDE SEQUENCE [LARGE SCALE GENOMIC DNA]</scope>
    <source>
        <strain evidence="3">DSM 10349</strain>
    </source>
</reference>
<dbReference type="InterPro" id="IPR008900">
    <property type="entry name" value="Zot_N"/>
</dbReference>
<dbReference type="OrthoDB" id="2590238at2"/>
<proteinExistence type="predicted"/>
<dbReference type="RefSeq" id="WP_072917134.1">
    <property type="nucleotide sequence ID" value="NZ_FRAR01000030.1"/>
</dbReference>